<dbReference type="InterPro" id="IPR016181">
    <property type="entry name" value="Acyl_CoA_acyltransferase"/>
</dbReference>
<feature type="domain" description="N-acetyltransferase" evidence="1">
    <location>
        <begin position="1"/>
        <end position="141"/>
    </location>
</feature>
<dbReference type="PROSITE" id="PS51186">
    <property type="entry name" value="GNAT"/>
    <property type="match status" value="1"/>
</dbReference>
<gene>
    <name evidence="2" type="ORF">H2C83_14245</name>
</gene>
<comment type="caution">
    <text evidence="2">The sequence shown here is derived from an EMBL/GenBank/DDBJ whole genome shotgun (WGS) entry which is preliminary data.</text>
</comment>
<dbReference type="EMBL" id="JACEOL010000053">
    <property type="protein sequence ID" value="MBA4603447.1"/>
    <property type="molecule type" value="Genomic_DNA"/>
</dbReference>
<dbReference type="SUPFAM" id="SSF55729">
    <property type="entry name" value="Acyl-CoA N-acyltransferases (Nat)"/>
    <property type="match status" value="1"/>
</dbReference>
<evidence type="ECO:0000313" key="2">
    <source>
        <dbReference type="EMBL" id="MBA4603447.1"/>
    </source>
</evidence>
<dbReference type="Pfam" id="PF13673">
    <property type="entry name" value="Acetyltransf_10"/>
    <property type="match status" value="1"/>
</dbReference>
<proteinExistence type="predicted"/>
<evidence type="ECO:0000259" key="1">
    <source>
        <dbReference type="PROSITE" id="PS51186"/>
    </source>
</evidence>
<dbReference type="PANTHER" id="PTHR13355">
    <property type="entry name" value="GLUCOSAMINE 6-PHOSPHATE N-ACETYLTRANSFERASE"/>
    <property type="match status" value="1"/>
</dbReference>
<evidence type="ECO:0000313" key="3">
    <source>
        <dbReference type="Proteomes" id="UP000538292"/>
    </source>
</evidence>
<dbReference type="PANTHER" id="PTHR13355:SF11">
    <property type="entry name" value="GLUCOSAMINE 6-PHOSPHATE N-ACETYLTRANSFERASE"/>
    <property type="match status" value="1"/>
</dbReference>
<protein>
    <submittedName>
        <fullName evidence="2">GNAT family N-acetyltransferase</fullName>
    </submittedName>
</protein>
<sequence length="141" mass="16307">MVKKAITDSDLNHVFSIRTKVFVEEQNVPKDLEIDEWEEKSTHFLAWENELPIGTCRLRFVDPFTAKAERVAVLKEKRKTGAGKLLMQTLENVARQKGARKILLYAQVRVIPFYKKLGYEPFGTPFDDAGIPHMKMEKSLR</sequence>
<reference evidence="2 3" key="1">
    <citation type="submission" date="2020-07" db="EMBL/GenBank/DDBJ databases">
        <title>Thermoactinomyces phylogeny.</title>
        <authorList>
            <person name="Dunlap C."/>
        </authorList>
    </citation>
    <scope>NUCLEOTIDE SEQUENCE [LARGE SCALE GENOMIC DNA]</scope>
    <source>
        <strain evidence="2 3">AMNI-1</strain>
    </source>
</reference>
<keyword evidence="2" id="KW-0808">Transferase</keyword>
<organism evidence="2 3">
    <name type="scientific">Thermoactinomyces mirandus</name>
    <dbReference type="NCBI Taxonomy" id="2756294"/>
    <lineage>
        <taxon>Bacteria</taxon>
        <taxon>Bacillati</taxon>
        <taxon>Bacillota</taxon>
        <taxon>Bacilli</taxon>
        <taxon>Bacillales</taxon>
        <taxon>Thermoactinomycetaceae</taxon>
        <taxon>Thermoactinomyces</taxon>
    </lineage>
</organism>
<dbReference type="InterPro" id="IPR000182">
    <property type="entry name" value="GNAT_dom"/>
</dbReference>
<dbReference type="Gene3D" id="3.40.630.30">
    <property type="match status" value="1"/>
</dbReference>
<dbReference type="AlphaFoldDB" id="A0A7W1XUB8"/>
<dbReference type="InterPro" id="IPR039143">
    <property type="entry name" value="GNPNAT1-like"/>
</dbReference>
<accession>A0A7W1XUB8</accession>
<keyword evidence="3" id="KW-1185">Reference proteome</keyword>
<name>A0A7W1XUB8_9BACL</name>
<dbReference type="CDD" id="cd04301">
    <property type="entry name" value="NAT_SF"/>
    <property type="match status" value="1"/>
</dbReference>
<dbReference type="Proteomes" id="UP000538292">
    <property type="component" value="Unassembled WGS sequence"/>
</dbReference>
<dbReference type="GO" id="GO:0004343">
    <property type="term" value="F:glucosamine 6-phosphate N-acetyltransferase activity"/>
    <property type="evidence" value="ECO:0007669"/>
    <property type="project" value="TreeGrafter"/>
</dbReference>